<evidence type="ECO:0000313" key="2">
    <source>
        <dbReference type="EMBL" id="MEG3439625.1"/>
    </source>
</evidence>
<dbReference type="EMBL" id="JBAFSM010000054">
    <property type="protein sequence ID" value="MEG3439625.1"/>
    <property type="molecule type" value="Genomic_DNA"/>
</dbReference>
<organism evidence="2 3">
    <name type="scientific">Pannus brasiliensis CCIBt3594</name>
    <dbReference type="NCBI Taxonomy" id="1427578"/>
    <lineage>
        <taxon>Bacteria</taxon>
        <taxon>Bacillati</taxon>
        <taxon>Cyanobacteriota</taxon>
        <taxon>Cyanophyceae</taxon>
        <taxon>Oscillatoriophycideae</taxon>
        <taxon>Chroococcales</taxon>
        <taxon>Microcystaceae</taxon>
        <taxon>Pannus</taxon>
    </lineage>
</organism>
<sequence>MTELWFRPLVWMDYRLALVFALIVPFILVIWSFFTKIESIQRLLIIYWRVASLWLITVYLMIASWPIAFATVFLVKVLIPIALWFWVDLNDEIRDLPPSPFKFLTTAWRWAMTVYCPLGAIATLPFLSCAIQGELLNTGYCQVWQEAPWQFRQIFHTEATSNVLGFFGLVGLAFYVLYLAYFLFIRLGKQGRSALQQ</sequence>
<feature type="transmembrane region" description="Helical" evidence="1">
    <location>
        <begin position="68"/>
        <end position="87"/>
    </location>
</feature>
<dbReference type="InterPro" id="IPR021515">
    <property type="entry name" value="DUF3177"/>
</dbReference>
<dbReference type="AlphaFoldDB" id="A0AAW9QRX0"/>
<feature type="transmembrane region" description="Helical" evidence="1">
    <location>
        <begin position="163"/>
        <end position="184"/>
    </location>
</feature>
<reference evidence="2 3" key="1">
    <citation type="submission" date="2024-01" db="EMBL/GenBank/DDBJ databases">
        <title>Genomic insights into the taxonomy and metabolism of the cyanobacterium Pannus brasiliensis CCIBt3594.</title>
        <authorList>
            <person name="Machado M."/>
            <person name="Botero N.B."/>
            <person name="Andreote A.P.D."/>
            <person name="Feitosa A.M.T."/>
            <person name="Popin R."/>
            <person name="Sivonen K."/>
            <person name="Fiore M.F."/>
        </authorList>
    </citation>
    <scope>NUCLEOTIDE SEQUENCE [LARGE SCALE GENOMIC DNA]</scope>
    <source>
        <strain evidence="2 3">CCIBt3594</strain>
    </source>
</reference>
<feature type="transmembrane region" description="Helical" evidence="1">
    <location>
        <begin position="14"/>
        <end position="34"/>
    </location>
</feature>
<feature type="transmembrane region" description="Helical" evidence="1">
    <location>
        <begin position="107"/>
        <end position="127"/>
    </location>
</feature>
<dbReference type="Pfam" id="PF11375">
    <property type="entry name" value="DUF3177"/>
    <property type="match status" value="1"/>
</dbReference>
<protein>
    <submittedName>
        <fullName evidence="2">DUF3177 family protein</fullName>
    </submittedName>
</protein>
<comment type="caution">
    <text evidence="2">The sequence shown here is derived from an EMBL/GenBank/DDBJ whole genome shotgun (WGS) entry which is preliminary data.</text>
</comment>
<name>A0AAW9QRX0_9CHRO</name>
<proteinExistence type="predicted"/>
<keyword evidence="1" id="KW-1133">Transmembrane helix</keyword>
<keyword evidence="1" id="KW-0472">Membrane</keyword>
<dbReference type="Proteomes" id="UP001328733">
    <property type="component" value="Unassembled WGS sequence"/>
</dbReference>
<evidence type="ECO:0000313" key="3">
    <source>
        <dbReference type="Proteomes" id="UP001328733"/>
    </source>
</evidence>
<feature type="transmembrane region" description="Helical" evidence="1">
    <location>
        <begin position="46"/>
        <end position="62"/>
    </location>
</feature>
<evidence type="ECO:0000256" key="1">
    <source>
        <dbReference type="SAM" id="Phobius"/>
    </source>
</evidence>
<accession>A0AAW9QRX0</accession>
<keyword evidence="3" id="KW-1185">Reference proteome</keyword>
<keyword evidence="1" id="KW-0812">Transmembrane</keyword>
<gene>
    <name evidence="2" type="ORF">V0288_21030</name>
</gene>
<dbReference type="RefSeq" id="WP_332867106.1">
    <property type="nucleotide sequence ID" value="NZ_JBAFSM010000054.1"/>
</dbReference>